<sequence length="192" mass="19663">MPSNSATVRHAAVDAPVLLLVYGLIRLFDGLNGSPSPGSLVWNVGHLAFFVGMVLFGLLSVTVRELVPPGTRPVATVAAASTIAGVACFLWMITGDLAPALHEISPLPAVLATAGPLLFALGLLTALGLLVAARQVPTWSPLLFGAGVAAVIIDLSFLPFAALIVLAALAPLARPHLPAAHSRPPRSRIAVG</sequence>
<keyword evidence="3" id="KW-1185">Reference proteome</keyword>
<feature type="transmembrane region" description="Helical" evidence="1">
    <location>
        <begin position="12"/>
        <end position="28"/>
    </location>
</feature>
<feature type="transmembrane region" description="Helical" evidence="1">
    <location>
        <begin position="40"/>
        <end position="62"/>
    </location>
</feature>
<accession>A0A1H2AQ58</accession>
<proteinExistence type="predicted"/>
<dbReference type="Proteomes" id="UP000198688">
    <property type="component" value="Chromosome I"/>
</dbReference>
<evidence type="ECO:0000313" key="2">
    <source>
        <dbReference type="EMBL" id="SDT48108.1"/>
    </source>
</evidence>
<keyword evidence="1" id="KW-0812">Transmembrane</keyword>
<feature type="transmembrane region" description="Helical" evidence="1">
    <location>
        <begin position="106"/>
        <end position="130"/>
    </location>
</feature>
<name>A0A1H2AQ58_9ACTN</name>
<evidence type="ECO:0000313" key="3">
    <source>
        <dbReference type="Proteomes" id="UP000198688"/>
    </source>
</evidence>
<keyword evidence="1" id="KW-1133">Transmembrane helix</keyword>
<gene>
    <name evidence="2" type="ORF">SAMN04489716_4016</name>
</gene>
<dbReference type="STRING" id="113562.SAMN04489716_4016"/>
<feature type="transmembrane region" description="Helical" evidence="1">
    <location>
        <begin position="142"/>
        <end position="169"/>
    </location>
</feature>
<keyword evidence="1" id="KW-0472">Membrane</keyword>
<organism evidence="2 3">
    <name type="scientific">Actinoplanes derwentensis</name>
    <dbReference type="NCBI Taxonomy" id="113562"/>
    <lineage>
        <taxon>Bacteria</taxon>
        <taxon>Bacillati</taxon>
        <taxon>Actinomycetota</taxon>
        <taxon>Actinomycetes</taxon>
        <taxon>Micromonosporales</taxon>
        <taxon>Micromonosporaceae</taxon>
        <taxon>Actinoplanes</taxon>
    </lineage>
</organism>
<reference evidence="2 3" key="1">
    <citation type="submission" date="2016-10" db="EMBL/GenBank/DDBJ databases">
        <authorList>
            <person name="de Groot N.N."/>
        </authorList>
    </citation>
    <scope>NUCLEOTIDE SEQUENCE [LARGE SCALE GENOMIC DNA]</scope>
    <source>
        <strain evidence="2 3">DSM 43941</strain>
    </source>
</reference>
<feature type="transmembrane region" description="Helical" evidence="1">
    <location>
        <begin position="74"/>
        <end position="94"/>
    </location>
</feature>
<dbReference type="RefSeq" id="WP_092546041.1">
    <property type="nucleotide sequence ID" value="NZ_BOMJ01000015.1"/>
</dbReference>
<dbReference type="AlphaFoldDB" id="A0A1H2AQ58"/>
<protein>
    <recommendedName>
        <fullName evidence="4">Low temperature requirement A protein (LtrA)</fullName>
    </recommendedName>
</protein>
<dbReference type="OrthoDB" id="3539663at2"/>
<evidence type="ECO:0000256" key="1">
    <source>
        <dbReference type="SAM" id="Phobius"/>
    </source>
</evidence>
<dbReference type="EMBL" id="LT629758">
    <property type="protein sequence ID" value="SDT48108.1"/>
    <property type="molecule type" value="Genomic_DNA"/>
</dbReference>
<evidence type="ECO:0008006" key="4">
    <source>
        <dbReference type="Google" id="ProtNLM"/>
    </source>
</evidence>